<proteinExistence type="predicted"/>
<accession>A0AAX6G2I5</accession>
<evidence type="ECO:0000313" key="2">
    <source>
        <dbReference type="EMBL" id="KAJ6822381.1"/>
    </source>
</evidence>
<dbReference type="EMBL" id="JANAVB010024400">
    <property type="protein sequence ID" value="KAJ6822381.1"/>
    <property type="molecule type" value="Genomic_DNA"/>
</dbReference>
<dbReference type="AlphaFoldDB" id="A0AAX6G2I5"/>
<keyword evidence="1" id="KW-0812">Transmembrane</keyword>
<dbReference type="Proteomes" id="UP001140949">
    <property type="component" value="Unassembled WGS sequence"/>
</dbReference>
<reference evidence="2" key="2">
    <citation type="submission" date="2023-04" db="EMBL/GenBank/DDBJ databases">
        <authorList>
            <person name="Bruccoleri R.E."/>
            <person name="Oakeley E.J."/>
            <person name="Faust A.-M."/>
            <person name="Dessus-Babus S."/>
            <person name="Altorfer M."/>
            <person name="Burckhardt D."/>
            <person name="Oertli M."/>
            <person name="Naumann U."/>
            <person name="Petersen F."/>
            <person name="Wong J."/>
        </authorList>
    </citation>
    <scope>NUCLEOTIDE SEQUENCE</scope>
    <source>
        <strain evidence="2">GSM-AAB239-AS_SAM_17_03QT</strain>
        <tissue evidence="2">Leaf</tissue>
    </source>
</reference>
<keyword evidence="1" id="KW-1133">Transmembrane helix</keyword>
<organism evidence="2 3">
    <name type="scientific">Iris pallida</name>
    <name type="common">Sweet iris</name>
    <dbReference type="NCBI Taxonomy" id="29817"/>
    <lineage>
        <taxon>Eukaryota</taxon>
        <taxon>Viridiplantae</taxon>
        <taxon>Streptophyta</taxon>
        <taxon>Embryophyta</taxon>
        <taxon>Tracheophyta</taxon>
        <taxon>Spermatophyta</taxon>
        <taxon>Magnoliopsida</taxon>
        <taxon>Liliopsida</taxon>
        <taxon>Asparagales</taxon>
        <taxon>Iridaceae</taxon>
        <taxon>Iridoideae</taxon>
        <taxon>Irideae</taxon>
        <taxon>Iris</taxon>
    </lineage>
</organism>
<keyword evidence="1" id="KW-0472">Membrane</keyword>
<feature type="transmembrane region" description="Helical" evidence="1">
    <location>
        <begin position="12"/>
        <end position="31"/>
    </location>
</feature>
<gene>
    <name evidence="2" type="ORF">M6B38_389100</name>
</gene>
<evidence type="ECO:0000313" key="3">
    <source>
        <dbReference type="Proteomes" id="UP001140949"/>
    </source>
</evidence>
<keyword evidence="3" id="KW-1185">Reference proteome</keyword>
<evidence type="ECO:0000256" key="1">
    <source>
        <dbReference type="SAM" id="Phobius"/>
    </source>
</evidence>
<name>A0AAX6G2I5_IRIPA</name>
<sequence>MTNSKLLLYHYLFLWMRFSTSVTAFYSLCIYTRVHILRMYTAGMIAF</sequence>
<reference evidence="2" key="1">
    <citation type="journal article" date="2023" name="GigaByte">
        <title>Genome assembly of the bearded iris, Iris pallida Lam.</title>
        <authorList>
            <person name="Bruccoleri R.E."/>
            <person name="Oakeley E.J."/>
            <person name="Faust A.M.E."/>
            <person name="Altorfer M."/>
            <person name="Dessus-Babus S."/>
            <person name="Burckhardt D."/>
            <person name="Oertli M."/>
            <person name="Naumann U."/>
            <person name="Petersen F."/>
            <person name="Wong J."/>
        </authorList>
    </citation>
    <scope>NUCLEOTIDE SEQUENCE</scope>
    <source>
        <strain evidence="2">GSM-AAB239-AS_SAM_17_03QT</strain>
    </source>
</reference>
<comment type="caution">
    <text evidence="2">The sequence shown here is derived from an EMBL/GenBank/DDBJ whole genome shotgun (WGS) entry which is preliminary data.</text>
</comment>
<protein>
    <submittedName>
        <fullName evidence="2">Uncharacterized protein</fullName>
    </submittedName>
</protein>